<evidence type="ECO:0000256" key="12">
    <source>
        <dbReference type="ARBA" id="ARBA00023136"/>
    </source>
</evidence>
<dbReference type="EnsemblMetazoa" id="MDOA015128-RG">
    <property type="protein sequence ID" value="MDOA015128-PG"/>
    <property type="gene ID" value="MDOA015128"/>
</dbReference>
<dbReference type="RefSeq" id="XP_005190060.1">
    <property type="nucleotide sequence ID" value="XM_005190003.3"/>
</dbReference>
<proteinExistence type="inferred from homology"/>
<dbReference type="InterPro" id="IPR003034">
    <property type="entry name" value="SAP_dom"/>
</dbReference>
<dbReference type="SUPFAM" id="SSF68906">
    <property type="entry name" value="SAP domain"/>
    <property type="match status" value="1"/>
</dbReference>
<evidence type="ECO:0000256" key="3">
    <source>
        <dbReference type="ARBA" id="ARBA00022448"/>
    </source>
</evidence>
<evidence type="ECO:0000256" key="14">
    <source>
        <dbReference type="ARBA" id="ARBA00036634"/>
    </source>
</evidence>
<gene>
    <name evidence="19" type="primary">101892637</name>
    <name evidence="21 22 23 24 25" type="synonym">LOC101892637</name>
</gene>
<dbReference type="SMART" id="SM00513">
    <property type="entry name" value="SAP"/>
    <property type="match status" value="1"/>
</dbReference>
<dbReference type="PANTHER" id="PTHR13462">
    <property type="entry name" value="CALCIUM UNIPORTER PROTEIN, MITOCHONDRIAL"/>
    <property type="match status" value="1"/>
</dbReference>
<evidence type="ECO:0000256" key="15">
    <source>
        <dbReference type="SAM" id="Coils"/>
    </source>
</evidence>
<dbReference type="GO" id="GO:0036444">
    <property type="term" value="P:calcium import into the mitochondrion"/>
    <property type="evidence" value="ECO:0007669"/>
    <property type="project" value="TreeGrafter"/>
</dbReference>
<dbReference type="VEuPathDB" id="VectorBase:MDOA015128"/>
<comment type="similarity">
    <text evidence="2">Belongs to the MCU (TC 1.A.77) family.</text>
</comment>
<dbReference type="RefSeq" id="XP_005190061.1">
    <property type="nucleotide sequence ID" value="XM_005190004.3"/>
</dbReference>
<dbReference type="GO" id="GO:0051560">
    <property type="term" value="P:mitochondrial calcium ion homeostasis"/>
    <property type="evidence" value="ECO:0007669"/>
    <property type="project" value="InterPro"/>
</dbReference>
<dbReference type="EnsemblMetazoa" id="MDOA015128-RH">
    <property type="protein sequence ID" value="MDOA015128-PH"/>
    <property type="gene ID" value="MDOA015128"/>
</dbReference>
<sequence length="520" mass="59061">MASGVCVTSLRMLMRRTADFTHYSRRSQTGLRFVPLATVSVNSWNFGGRQSYCTNTSEDSNSGIAKASSSPSKTGTNTKPSTVKNDKKNVKIDNENTLTLNEEDLKASSRSYSPIEIDLKQMKLPELKALSRNCGLKVNGKREDLIKRLQHYIGSPIQSASTETNSAADVVQISANPMNKIQNNCLDDTDPKVHNESDEALNGDVSVEYIHGLPHLTIPLPSRNEKCRFALKPVSHRVGDLIDMLKTEDRGIDRATILNQSGVRIASTCNIESLMDEPFWIHINDQKYKVVPPKRERVQLEDLKKLGDVKALVAQLYEALHVGEYHIEKEQELNTKLEDLKYQLAPLERQKSELSAQAERKTNIMTWVGLGLMSVQFGILARLTWWEYSWDIMEPVTYFVTYGTAMAMYAYYCVTKTEYNIPEVKDRHYLLTLYKRAKKRNFDVETYNSLRRQIAEIEYDLRRLRDPLNLQLPPHVDRSQEKPPLNPGQHAAITAKSTDISSSNVVKKSGFKIPFLDSKN</sequence>
<dbReference type="AlphaFoldDB" id="A0A1I8NHA3"/>
<evidence type="ECO:0000313" key="21">
    <source>
        <dbReference type="RefSeq" id="XP_005190060.1"/>
    </source>
</evidence>
<feature type="coiled-coil region" evidence="15">
    <location>
        <begin position="330"/>
        <end position="357"/>
    </location>
</feature>
<dbReference type="EnsemblMetazoa" id="MDOA015128-RA">
    <property type="protein sequence ID" value="MDOA015128-PA"/>
    <property type="gene ID" value="MDOA015128"/>
</dbReference>
<keyword evidence="5" id="KW-0107">Calcium channel</keyword>
<dbReference type="PROSITE" id="PS50800">
    <property type="entry name" value="SAP"/>
    <property type="match status" value="1"/>
</dbReference>
<dbReference type="Gene3D" id="1.10.720.30">
    <property type="entry name" value="SAP domain"/>
    <property type="match status" value="1"/>
</dbReference>
<evidence type="ECO:0000313" key="20">
    <source>
        <dbReference type="Proteomes" id="UP001652621"/>
    </source>
</evidence>
<evidence type="ECO:0000256" key="7">
    <source>
        <dbReference type="ARBA" id="ARBA00022792"/>
    </source>
</evidence>
<evidence type="ECO:0000256" key="9">
    <source>
        <dbReference type="ARBA" id="ARBA00022989"/>
    </source>
</evidence>
<evidence type="ECO:0000313" key="25">
    <source>
        <dbReference type="RefSeq" id="XP_058987643.1"/>
    </source>
</evidence>
<feature type="compositionally biased region" description="Polar residues" evidence="16">
    <location>
        <begin position="55"/>
        <end position="82"/>
    </location>
</feature>
<feature type="transmembrane region" description="Helical" evidence="17">
    <location>
        <begin position="364"/>
        <end position="383"/>
    </location>
</feature>
<evidence type="ECO:0000313" key="24">
    <source>
        <dbReference type="RefSeq" id="XP_011295169.1"/>
    </source>
</evidence>
<evidence type="ECO:0000256" key="4">
    <source>
        <dbReference type="ARBA" id="ARBA00022568"/>
    </source>
</evidence>
<dbReference type="GO" id="GO:0005262">
    <property type="term" value="F:calcium channel activity"/>
    <property type="evidence" value="ECO:0007669"/>
    <property type="project" value="UniProtKB-KW"/>
</dbReference>
<keyword evidence="10" id="KW-0406">Ion transport</keyword>
<dbReference type="GO" id="GO:1990246">
    <property type="term" value="C:uniplex complex"/>
    <property type="evidence" value="ECO:0007669"/>
    <property type="project" value="TreeGrafter"/>
</dbReference>
<accession>A0A1I8NHA3</accession>
<evidence type="ECO:0000256" key="17">
    <source>
        <dbReference type="SAM" id="Phobius"/>
    </source>
</evidence>
<keyword evidence="4" id="KW-0109">Calcium transport</keyword>
<dbReference type="InterPro" id="IPR006769">
    <property type="entry name" value="MCU_C"/>
</dbReference>
<evidence type="ECO:0000256" key="2">
    <source>
        <dbReference type="ARBA" id="ARBA00005653"/>
    </source>
</evidence>
<dbReference type="Proteomes" id="UP001652621">
    <property type="component" value="Unplaced"/>
</dbReference>
<evidence type="ECO:0000256" key="8">
    <source>
        <dbReference type="ARBA" id="ARBA00022837"/>
    </source>
</evidence>
<evidence type="ECO:0000313" key="22">
    <source>
        <dbReference type="RefSeq" id="XP_005190061.1"/>
    </source>
</evidence>
<dbReference type="Pfam" id="PF02037">
    <property type="entry name" value="SAP"/>
    <property type="match status" value="1"/>
</dbReference>
<keyword evidence="8" id="KW-0106">Calcium</keyword>
<dbReference type="VEuPathDB" id="VectorBase:MDOMA2_015695"/>
<keyword evidence="15" id="KW-0175">Coiled coil</keyword>
<feature type="domain" description="SAP" evidence="18">
    <location>
        <begin position="119"/>
        <end position="153"/>
    </location>
</feature>
<dbReference type="EnsemblMetazoa" id="MDOA015128-RB">
    <property type="protein sequence ID" value="MDOA015128-PB"/>
    <property type="gene ID" value="MDOA015128"/>
</dbReference>
<evidence type="ECO:0000256" key="1">
    <source>
        <dbReference type="ARBA" id="ARBA00004448"/>
    </source>
</evidence>
<dbReference type="PANTHER" id="PTHR13462:SF10">
    <property type="entry name" value="CALCIUM UNIPORTER PROTEIN, MITOCHONDRIAL"/>
    <property type="match status" value="1"/>
</dbReference>
<keyword evidence="11" id="KW-0496">Mitochondrion</keyword>
<evidence type="ECO:0000313" key="19">
    <source>
        <dbReference type="EnsemblMetazoa" id="MDOA015128-PF"/>
    </source>
</evidence>
<dbReference type="EnsemblMetazoa" id="MDOA015128-RD">
    <property type="protein sequence ID" value="MDOA015128-PD"/>
    <property type="gene ID" value="MDOA015128"/>
</dbReference>
<dbReference type="RefSeq" id="XP_011295169.1">
    <property type="nucleotide sequence ID" value="XM_011296867.2"/>
</dbReference>
<evidence type="ECO:0000256" key="5">
    <source>
        <dbReference type="ARBA" id="ARBA00022673"/>
    </source>
</evidence>
<evidence type="ECO:0000256" key="6">
    <source>
        <dbReference type="ARBA" id="ARBA00022692"/>
    </source>
</evidence>
<evidence type="ECO:0000313" key="23">
    <source>
        <dbReference type="RefSeq" id="XP_005190062.1"/>
    </source>
</evidence>
<feature type="transmembrane region" description="Helical" evidence="17">
    <location>
        <begin position="395"/>
        <end position="412"/>
    </location>
</feature>
<comment type="subcellular location">
    <subcellularLocation>
        <location evidence="1">Mitochondrion inner membrane</location>
        <topology evidence="1">Multi-pass membrane protein</topology>
    </subcellularLocation>
</comment>
<reference evidence="19" key="1">
    <citation type="journal article" date="2014" name="Genome Biol.">
        <title>Genome of the house fly, Musca domestica L., a global vector of diseases with adaptations to a septic environment.</title>
        <authorList>
            <person name="Scott J.G."/>
            <person name="Warren W.C."/>
            <person name="Beukeboom L.W."/>
            <person name="Bopp D."/>
            <person name="Clark A.G."/>
            <person name="Giers S.D."/>
            <person name="Hediger M."/>
            <person name="Jones A.K."/>
            <person name="Kasai S."/>
            <person name="Leichter C.A."/>
            <person name="Li M."/>
            <person name="Meisel R.P."/>
            <person name="Minx P."/>
            <person name="Murphy T.D."/>
            <person name="Nelson D.R."/>
            <person name="Reid W.R."/>
            <person name="Rinkevich F.D."/>
            <person name="Robertson H.M."/>
            <person name="Sackton T.B."/>
            <person name="Sattelle D.B."/>
            <person name="Thibaud-Nissen F."/>
            <person name="Tomlinson C."/>
            <person name="van de Zande L."/>
            <person name="Walden K.K."/>
            <person name="Wilson R.K."/>
            <person name="Liu N."/>
        </authorList>
    </citation>
    <scope>NUCLEOTIDE SEQUENCE</scope>
    <source>
        <strain evidence="19">Aabys</strain>
    </source>
</reference>
<keyword evidence="12 17" id="KW-0472">Membrane</keyword>
<feature type="region of interest" description="Disordered" evidence="16">
    <location>
        <begin position="55"/>
        <end position="95"/>
    </location>
</feature>
<dbReference type="eggNOG" id="KOG2966">
    <property type="taxonomic scope" value="Eukaryota"/>
</dbReference>
<keyword evidence="3" id="KW-0813">Transport</keyword>
<dbReference type="InterPro" id="IPR036361">
    <property type="entry name" value="SAP_dom_sf"/>
</dbReference>
<dbReference type="GO" id="GO:0015292">
    <property type="term" value="F:uniporter activity"/>
    <property type="evidence" value="ECO:0007669"/>
    <property type="project" value="TreeGrafter"/>
</dbReference>
<keyword evidence="13" id="KW-0407">Ion channel</keyword>
<comment type="catalytic activity">
    <reaction evidence="14">
        <text>Ca(2+)(in) = Ca(2+)(out)</text>
        <dbReference type="Rhea" id="RHEA:29671"/>
        <dbReference type="ChEBI" id="CHEBI:29108"/>
    </reaction>
</comment>
<evidence type="ECO:0000259" key="18">
    <source>
        <dbReference type="PROSITE" id="PS50800"/>
    </source>
</evidence>
<organism evidence="19">
    <name type="scientific">Musca domestica</name>
    <name type="common">House fly</name>
    <dbReference type="NCBI Taxonomy" id="7370"/>
    <lineage>
        <taxon>Eukaryota</taxon>
        <taxon>Metazoa</taxon>
        <taxon>Ecdysozoa</taxon>
        <taxon>Arthropoda</taxon>
        <taxon>Hexapoda</taxon>
        <taxon>Insecta</taxon>
        <taxon>Pterygota</taxon>
        <taxon>Neoptera</taxon>
        <taxon>Endopterygota</taxon>
        <taxon>Diptera</taxon>
        <taxon>Brachycera</taxon>
        <taxon>Muscomorpha</taxon>
        <taxon>Muscoidea</taxon>
        <taxon>Muscidae</taxon>
        <taxon>Musca</taxon>
    </lineage>
</organism>
<dbReference type="RefSeq" id="XP_058987643.1">
    <property type="nucleotide sequence ID" value="XM_059131660.1"/>
</dbReference>
<evidence type="ECO:0000256" key="11">
    <source>
        <dbReference type="ARBA" id="ARBA00023128"/>
    </source>
</evidence>
<dbReference type="OrthoDB" id="278338at2759"/>
<name>A0A1I8NHA3_MUSDO</name>
<dbReference type="RefSeq" id="XP_005190062.1">
    <property type="nucleotide sequence ID" value="XM_005190005.3"/>
</dbReference>
<protein>
    <submittedName>
        <fullName evidence="21 22">Calcium uniporter protein, mitochondrial isoform X1</fullName>
    </submittedName>
</protein>
<dbReference type="InterPro" id="IPR039055">
    <property type="entry name" value="MCU_fam"/>
</dbReference>
<keyword evidence="9 17" id="KW-1133">Transmembrane helix</keyword>
<evidence type="ECO:0000256" key="16">
    <source>
        <dbReference type="SAM" id="MobiDB-lite"/>
    </source>
</evidence>
<dbReference type="EnsemblMetazoa" id="MDOA015128-RF">
    <property type="protein sequence ID" value="MDOA015128-PF"/>
    <property type="gene ID" value="MDOA015128"/>
</dbReference>
<keyword evidence="7" id="KW-0999">Mitochondrion inner membrane</keyword>
<keyword evidence="20" id="KW-1185">Reference proteome</keyword>
<feature type="compositionally biased region" description="Basic and acidic residues" evidence="16">
    <location>
        <begin position="84"/>
        <end position="94"/>
    </location>
</feature>
<reference evidence="19" key="2">
    <citation type="submission" date="2020-05" db="UniProtKB">
        <authorList>
            <consortium name="EnsemblMetazoa"/>
        </authorList>
    </citation>
    <scope>IDENTIFICATION</scope>
    <source>
        <strain evidence="19">Aabys</strain>
    </source>
</reference>
<reference evidence="25" key="3">
    <citation type="submission" date="2025-05" db="UniProtKB">
        <authorList>
            <consortium name="RefSeq"/>
        </authorList>
    </citation>
    <scope>IDENTIFICATION</scope>
    <source>
        <strain evidence="21 22">Aabys</strain>
        <tissue evidence="25">Whole body</tissue>
    </source>
</reference>
<keyword evidence="6 17" id="KW-0812">Transmembrane</keyword>
<dbReference type="STRING" id="7370.A0A1I8NHA3"/>
<evidence type="ECO:0000256" key="10">
    <source>
        <dbReference type="ARBA" id="ARBA00023065"/>
    </source>
</evidence>
<evidence type="ECO:0000256" key="13">
    <source>
        <dbReference type="ARBA" id="ARBA00023303"/>
    </source>
</evidence>
<dbReference type="Pfam" id="PF04678">
    <property type="entry name" value="MCU"/>
    <property type="match status" value="1"/>
</dbReference>
<dbReference type="KEGG" id="mde:101892637"/>